<feature type="transmembrane region" description="Helical" evidence="6">
    <location>
        <begin position="20"/>
        <end position="43"/>
    </location>
</feature>
<proteinExistence type="predicted"/>
<feature type="transmembrane region" description="Helical" evidence="6">
    <location>
        <begin position="118"/>
        <end position="138"/>
    </location>
</feature>
<keyword evidence="5 6" id="KW-0472">Membrane</keyword>
<feature type="transmembrane region" description="Helical" evidence="6">
    <location>
        <begin position="441"/>
        <end position="459"/>
    </location>
</feature>
<evidence type="ECO:0000313" key="8">
    <source>
        <dbReference type="EMBL" id="MEV0709390.1"/>
    </source>
</evidence>
<keyword evidence="9" id="KW-1185">Reference proteome</keyword>
<dbReference type="InterPro" id="IPR020846">
    <property type="entry name" value="MFS_dom"/>
</dbReference>
<evidence type="ECO:0000313" key="9">
    <source>
        <dbReference type="Proteomes" id="UP001551695"/>
    </source>
</evidence>
<feature type="transmembrane region" description="Helical" evidence="6">
    <location>
        <begin position="171"/>
        <end position="190"/>
    </location>
</feature>
<feature type="transmembrane region" description="Helical" evidence="6">
    <location>
        <begin position="230"/>
        <end position="253"/>
    </location>
</feature>
<evidence type="ECO:0000256" key="5">
    <source>
        <dbReference type="ARBA" id="ARBA00023136"/>
    </source>
</evidence>
<evidence type="ECO:0000256" key="3">
    <source>
        <dbReference type="ARBA" id="ARBA00022692"/>
    </source>
</evidence>
<accession>A0ABV3FVE0</accession>
<dbReference type="RefSeq" id="WP_232839640.1">
    <property type="nucleotide sequence ID" value="NZ_JBFAKC010000007.1"/>
</dbReference>
<feature type="transmembrane region" description="Helical" evidence="6">
    <location>
        <begin position="85"/>
        <end position="112"/>
    </location>
</feature>
<keyword evidence="4 6" id="KW-1133">Transmembrane helix</keyword>
<name>A0ABV3FVE0_9NOCA</name>
<feature type="transmembrane region" description="Helical" evidence="6">
    <location>
        <begin position="399"/>
        <end position="421"/>
    </location>
</feature>
<feature type="transmembrane region" description="Helical" evidence="6">
    <location>
        <begin position="300"/>
        <end position="322"/>
    </location>
</feature>
<comment type="subcellular location">
    <subcellularLocation>
        <location evidence="1">Cell inner membrane</location>
        <topology evidence="1">Multi-pass membrane protein</topology>
    </subcellularLocation>
</comment>
<dbReference type="SUPFAM" id="SSF103473">
    <property type="entry name" value="MFS general substrate transporter"/>
    <property type="match status" value="1"/>
</dbReference>
<sequence>MGTVDSADSAIGFRSERGPILAALMLSTGLVALDSTIIATAVLSITDSLGGFSQFPWLFSIYLLAQAVTVPIYGKLADTVGRKPVILFGIVVFALGSLLCGLAGNMVLLIIFRAVQGIGAGAIQPMTMVIAGDLYTLSERAKVQGYLASVWAMSAVLGPLLGGVFAEYVSWRWIFLVNLPLSAVAGWMLLRSFRETAPRTRTSVDYLGAGLLTVAAGSLILGLLEGGQAWAWSSPTSIGIFAAGSLVLVLFVLVERAAENPVLPLWVFTRRVVIASSLVSVLVGAIVLGLTSYVPTFTQGVLGTGALVAGLTVGALTLGWPLAASQAGKVYLRIGFRGTALIGSGLATLGAASTLLITEDSTLAQVAASCFLVGAGMGMVATPTLIAAQTSAEWAERGVVTSANMFARSLGSAVGVAVFGAMVNSRIGDTDHPEPAILSEAVHLVFLAIAAMAVVMVAASAMMPGRAVVDPAAVK</sequence>
<dbReference type="PANTHER" id="PTHR23501">
    <property type="entry name" value="MAJOR FACILITATOR SUPERFAMILY"/>
    <property type="match status" value="1"/>
</dbReference>
<dbReference type="InterPro" id="IPR011701">
    <property type="entry name" value="MFS"/>
</dbReference>
<dbReference type="PROSITE" id="PS50850">
    <property type="entry name" value="MFS"/>
    <property type="match status" value="1"/>
</dbReference>
<feature type="transmembrane region" description="Helical" evidence="6">
    <location>
        <begin position="145"/>
        <end position="165"/>
    </location>
</feature>
<feature type="transmembrane region" description="Helical" evidence="6">
    <location>
        <begin position="363"/>
        <end position="387"/>
    </location>
</feature>
<evidence type="ECO:0000259" key="7">
    <source>
        <dbReference type="PROSITE" id="PS50850"/>
    </source>
</evidence>
<keyword evidence="2" id="KW-0813">Transport</keyword>
<dbReference type="Gene3D" id="1.20.1720.10">
    <property type="entry name" value="Multidrug resistance protein D"/>
    <property type="match status" value="1"/>
</dbReference>
<reference evidence="8 9" key="1">
    <citation type="submission" date="2024-06" db="EMBL/GenBank/DDBJ databases">
        <title>The Natural Products Discovery Center: Release of the First 8490 Sequenced Strains for Exploring Actinobacteria Biosynthetic Diversity.</title>
        <authorList>
            <person name="Kalkreuter E."/>
            <person name="Kautsar S.A."/>
            <person name="Yang D."/>
            <person name="Bader C.D."/>
            <person name="Teijaro C.N."/>
            <person name="Fluegel L."/>
            <person name="Davis C.M."/>
            <person name="Simpson J.R."/>
            <person name="Lauterbach L."/>
            <person name="Steele A.D."/>
            <person name="Gui C."/>
            <person name="Meng S."/>
            <person name="Li G."/>
            <person name="Viehrig K."/>
            <person name="Ye F."/>
            <person name="Su P."/>
            <person name="Kiefer A.F."/>
            <person name="Nichols A."/>
            <person name="Cepeda A.J."/>
            <person name="Yan W."/>
            <person name="Fan B."/>
            <person name="Jiang Y."/>
            <person name="Adhikari A."/>
            <person name="Zheng C.-J."/>
            <person name="Schuster L."/>
            <person name="Cowan T.M."/>
            <person name="Smanski M.J."/>
            <person name="Chevrette M.G."/>
            <person name="De Carvalho L.P.S."/>
            <person name="Shen B."/>
        </authorList>
    </citation>
    <scope>NUCLEOTIDE SEQUENCE [LARGE SCALE GENOMIC DNA]</scope>
    <source>
        <strain evidence="8 9">NPDC050403</strain>
    </source>
</reference>
<dbReference type="Proteomes" id="UP001551695">
    <property type="component" value="Unassembled WGS sequence"/>
</dbReference>
<dbReference type="Gene3D" id="1.20.1250.20">
    <property type="entry name" value="MFS general substrate transporter like domains"/>
    <property type="match status" value="1"/>
</dbReference>
<gene>
    <name evidence="8" type="ORF">AB0I48_17660</name>
</gene>
<feature type="transmembrane region" description="Helical" evidence="6">
    <location>
        <begin position="202"/>
        <end position="224"/>
    </location>
</feature>
<evidence type="ECO:0000256" key="4">
    <source>
        <dbReference type="ARBA" id="ARBA00022989"/>
    </source>
</evidence>
<evidence type="ECO:0000256" key="1">
    <source>
        <dbReference type="ARBA" id="ARBA00004429"/>
    </source>
</evidence>
<evidence type="ECO:0000256" key="2">
    <source>
        <dbReference type="ARBA" id="ARBA00022448"/>
    </source>
</evidence>
<dbReference type="Pfam" id="PF07690">
    <property type="entry name" value="MFS_1"/>
    <property type="match status" value="1"/>
</dbReference>
<dbReference type="EMBL" id="JBFAKC010000007">
    <property type="protein sequence ID" value="MEV0709390.1"/>
    <property type="molecule type" value="Genomic_DNA"/>
</dbReference>
<comment type="caution">
    <text evidence="8">The sequence shown here is derived from an EMBL/GenBank/DDBJ whole genome shotgun (WGS) entry which is preliminary data.</text>
</comment>
<dbReference type="PRINTS" id="PR01036">
    <property type="entry name" value="TCRTETB"/>
</dbReference>
<dbReference type="PANTHER" id="PTHR23501:SF191">
    <property type="entry name" value="VACUOLAR BASIC AMINO ACID TRANSPORTER 4"/>
    <property type="match status" value="1"/>
</dbReference>
<feature type="transmembrane region" description="Helical" evidence="6">
    <location>
        <begin position="273"/>
        <end position="294"/>
    </location>
</feature>
<feature type="transmembrane region" description="Helical" evidence="6">
    <location>
        <begin position="334"/>
        <end position="357"/>
    </location>
</feature>
<evidence type="ECO:0000256" key="6">
    <source>
        <dbReference type="SAM" id="Phobius"/>
    </source>
</evidence>
<feature type="transmembrane region" description="Helical" evidence="6">
    <location>
        <begin position="55"/>
        <end position="73"/>
    </location>
</feature>
<protein>
    <submittedName>
        <fullName evidence="8">MDR family MFS transporter</fullName>
    </submittedName>
</protein>
<feature type="domain" description="Major facilitator superfamily (MFS) profile" evidence="7">
    <location>
        <begin position="20"/>
        <end position="468"/>
    </location>
</feature>
<dbReference type="CDD" id="cd17502">
    <property type="entry name" value="MFS_Azr1_MDR_like"/>
    <property type="match status" value="1"/>
</dbReference>
<dbReference type="InterPro" id="IPR036259">
    <property type="entry name" value="MFS_trans_sf"/>
</dbReference>
<organism evidence="8 9">
    <name type="scientific">Nocardia aurea</name>
    <dbReference type="NCBI Taxonomy" id="2144174"/>
    <lineage>
        <taxon>Bacteria</taxon>
        <taxon>Bacillati</taxon>
        <taxon>Actinomycetota</taxon>
        <taxon>Actinomycetes</taxon>
        <taxon>Mycobacteriales</taxon>
        <taxon>Nocardiaceae</taxon>
        <taxon>Nocardia</taxon>
    </lineage>
</organism>
<keyword evidence="3 6" id="KW-0812">Transmembrane</keyword>